<reference evidence="12" key="1">
    <citation type="journal article" date="2014" name="Int. J. Syst. Evol. Microbiol.">
        <title>Complete genome sequence of Corynebacterium casei LMG S-19264T (=DSM 44701T), isolated from a smear-ripened cheese.</title>
        <authorList>
            <consortium name="US DOE Joint Genome Institute (JGI-PGF)"/>
            <person name="Walter F."/>
            <person name="Albersmeier A."/>
            <person name="Kalinowski J."/>
            <person name="Ruckert C."/>
        </authorList>
    </citation>
    <scope>NUCLEOTIDE SEQUENCE</scope>
    <source>
        <strain evidence="12">JCM 14359</strain>
    </source>
</reference>
<evidence type="ECO:0000313" key="13">
    <source>
        <dbReference type="Proteomes" id="UP000653099"/>
    </source>
</evidence>
<evidence type="ECO:0000256" key="1">
    <source>
        <dbReference type="ARBA" id="ARBA00004651"/>
    </source>
</evidence>
<evidence type="ECO:0000256" key="8">
    <source>
        <dbReference type="ARBA" id="ARBA00023136"/>
    </source>
</evidence>
<evidence type="ECO:0000256" key="2">
    <source>
        <dbReference type="ARBA" id="ARBA00022448"/>
    </source>
</evidence>
<dbReference type="InterPro" id="IPR022813">
    <property type="entry name" value="SecD/SecF_arch_bac"/>
</dbReference>
<comment type="caution">
    <text evidence="9">Lacks conserved residue(s) required for the propagation of feature annotation.</text>
</comment>
<evidence type="ECO:0000313" key="12">
    <source>
        <dbReference type="EMBL" id="GGJ07660.1"/>
    </source>
</evidence>
<feature type="compositionally biased region" description="Polar residues" evidence="10">
    <location>
        <begin position="112"/>
        <end position="124"/>
    </location>
</feature>
<evidence type="ECO:0000256" key="4">
    <source>
        <dbReference type="ARBA" id="ARBA00022692"/>
    </source>
</evidence>
<gene>
    <name evidence="9" type="primary">secD</name>
    <name evidence="12" type="ORF">GCM10008995_16920</name>
</gene>
<dbReference type="OrthoDB" id="146638at2157"/>
<feature type="transmembrane region" description="Helical" evidence="9">
    <location>
        <begin position="435"/>
        <end position="455"/>
    </location>
</feature>
<feature type="transmembrane region" description="Helical" evidence="9">
    <location>
        <begin position="405"/>
        <end position="429"/>
    </location>
</feature>
<dbReference type="PANTHER" id="PTHR30081">
    <property type="entry name" value="PROTEIN-EXPORT MEMBRANE PROTEIN SEC"/>
    <property type="match status" value="1"/>
</dbReference>
<organism evidence="12 13">
    <name type="scientific">Halobellus salinus</name>
    <dbReference type="NCBI Taxonomy" id="931585"/>
    <lineage>
        <taxon>Archaea</taxon>
        <taxon>Methanobacteriati</taxon>
        <taxon>Methanobacteriota</taxon>
        <taxon>Stenosarchaea group</taxon>
        <taxon>Halobacteria</taxon>
        <taxon>Halobacteriales</taxon>
        <taxon>Haloferacaceae</taxon>
        <taxon>Halobellus</taxon>
    </lineage>
</organism>
<feature type="domain" description="Protein export membrane protein SecD/SecF C-terminal" evidence="11">
    <location>
        <begin position="365"/>
        <end position="518"/>
    </location>
</feature>
<evidence type="ECO:0000256" key="10">
    <source>
        <dbReference type="SAM" id="MobiDB-lite"/>
    </source>
</evidence>
<keyword evidence="7 9" id="KW-0811">Translocation</keyword>
<comment type="function">
    <text evidence="9">Involved in protein export.</text>
</comment>
<dbReference type="Pfam" id="PF02355">
    <property type="entry name" value="SecD_SecF_C"/>
    <property type="match status" value="1"/>
</dbReference>
<comment type="similarity">
    <text evidence="9">Belongs to the SecD/SecF family. SecD subfamily.</text>
</comment>
<dbReference type="Proteomes" id="UP000653099">
    <property type="component" value="Unassembled WGS sequence"/>
</dbReference>
<evidence type="ECO:0000256" key="6">
    <source>
        <dbReference type="ARBA" id="ARBA00022989"/>
    </source>
</evidence>
<keyword evidence="13" id="KW-1185">Reference proteome</keyword>
<dbReference type="InterPro" id="IPR048634">
    <property type="entry name" value="SecD_SecF_C"/>
</dbReference>
<dbReference type="NCBIfam" id="NF006215">
    <property type="entry name" value="PRK08343.1-1"/>
    <property type="match status" value="1"/>
</dbReference>
<dbReference type="GO" id="GO:0065002">
    <property type="term" value="P:intracellular protein transmembrane transport"/>
    <property type="evidence" value="ECO:0007669"/>
    <property type="project" value="UniProtKB-UniRule"/>
</dbReference>
<sequence>MVAIRENWRVILLVVFLLISVFALFSPTLGPDDPGSGDDVAAQGSVTNLQYGLELSGGTRVRAPLVGVTAEGVDFGGTDRRVVEQEVAAEIDGAGPADVIARFGGRPAGGQDTAQPQPGSETSDTVEVTAEGLTTDELAAALNAAGYGYETTREGVTETTRQEVVRILENKINEAGLSGGTVQEVTTAQGDNFVLVEAPNQDASSVRQLVSERGTVVIEAYYPANDGNYTRDTVLQQEDFQSIGTAQDGSGGPYVPVTVSESVAPEFQQSMRDSGLAQQGGTRCTYQVDPSSTEPCLLLVVNGEVTNAFGMSPGLAENLRTGGWADSPVFQLQTTNVSEAQEVSINLRAGALPAQLDFSEESGGTTSFISPSQGSDFRTNSLITGIIAVLAVSATVFVRYRDIKVAAPMVVTALSEVVILLGFAAGIGYPLDLSVIAGFIAVIGTGVDDLIIIADEVMAEGKINSRRVFQSRFRKAFWVIGAAAATTIIAMSPLAILSLGDLQGFAIFTILGVVVGVLITRPAYGDILRSLTTIDR</sequence>
<dbReference type="EMBL" id="BMOC01000009">
    <property type="protein sequence ID" value="GGJ07660.1"/>
    <property type="molecule type" value="Genomic_DNA"/>
</dbReference>
<reference evidence="12" key="2">
    <citation type="submission" date="2020-09" db="EMBL/GenBank/DDBJ databases">
        <authorList>
            <person name="Sun Q."/>
            <person name="Ohkuma M."/>
        </authorList>
    </citation>
    <scope>NUCLEOTIDE SEQUENCE</scope>
    <source>
        <strain evidence="12">JCM 14359</strain>
    </source>
</reference>
<keyword evidence="6 9" id="KW-1133">Transmembrane helix</keyword>
<evidence type="ECO:0000256" key="7">
    <source>
        <dbReference type="ARBA" id="ARBA00023010"/>
    </source>
</evidence>
<dbReference type="RefSeq" id="WP_188787003.1">
    <property type="nucleotide sequence ID" value="NZ_BMOC01000009.1"/>
</dbReference>
<feature type="transmembrane region" description="Helical" evidence="9">
    <location>
        <begin position="502"/>
        <end position="520"/>
    </location>
</feature>
<dbReference type="HAMAP" id="MF_01463_A">
    <property type="entry name" value="SecD_A"/>
    <property type="match status" value="1"/>
</dbReference>
<evidence type="ECO:0000259" key="11">
    <source>
        <dbReference type="Pfam" id="PF02355"/>
    </source>
</evidence>
<dbReference type="SUPFAM" id="SSF82866">
    <property type="entry name" value="Multidrug efflux transporter AcrB transmembrane domain"/>
    <property type="match status" value="1"/>
</dbReference>
<dbReference type="InterPro" id="IPR024912">
    <property type="entry name" value="SecD_arc"/>
</dbReference>
<protein>
    <recommendedName>
        <fullName evidence="9">Protein-export membrane protein SecD</fullName>
    </recommendedName>
</protein>
<keyword evidence="4 9" id="KW-0812">Transmembrane</keyword>
<keyword evidence="3 9" id="KW-1003">Cell membrane</keyword>
<keyword evidence="8 9" id="KW-0472">Membrane</keyword>
<comment type="subunit">
    <text evidence="9">Part of the protein translocation apparatus. Forms a complex with SecF.</text>
</comment>
<dbReference type="PANTHER" id="PTHR30081:SF1">
    <property type="entry name" value="PROTEIN TRANSLOCASE SUBUNIT SECD"/>
    <property type="match status" value="1"/>
</dbReference>
<comment type="subcellular location">
    <subcellularLocation>
        <location evidence="1 9">Cell membrane</location>
        <topology evidence="1 9">Multi-pass membrane protein</topology>
    </subcellularLocation>
</comment>
<evidence type="ECO:0000256" key="5">
    <source>
        <dbReference type="ARBA" id="ARBA00022927"/>
    </source>
</evidence>
<name>A0A830EFU5_9EURY</name>
<dbReference type="GO" id="GO:0006605">
    <property type="term" value="P:protein targeting"/>
    <property type="evidence" value="ECO:0007669"/>
    <property type="project" value="UniProtKB-UniRule"/>
</dbReference>
<comment type="caution">
    <text evidence="12">The sequence shown here is derived from an EMBL/GenBank/DDBJ whole genome shotgun (WGS) entry which is preliminary data.</text>
</comment>
<dbReference type="Gene3D" id="1.20.1640.10">
    <property type="entry name" value="Multidrug efflux transporter AcrB transmembrane domain"/>
    <property type="match status" value="1"/>
</dbReference>
<feature type="transmembrane region" description="Helical" evidence="9">
    <location>
        <begin position="381"/>
        <end position="398"/>
    </location>
</feature>
<keyword evidence="5 9" id="KW-0653">Protein transport</keyword>
<dbReference type="GO" id="GO:0005886">
    <property type="term" value="C:plasma membrane"/>
    <property type="evidence" value="ECO:0007669"/>
    <property type="project" value="UniProtKB-SubCell"/>
</dbReference>
<evidence type="ECO:0000256" key="9">
    <source>
        <dbReference type="HAMAP-Rule" id="MF_01463"/>
    </source>
</evidence>
<evidence type="ECO:0000256" key="3">
    <source>
        <dbReference type="ARBA" id="ARBA00022475"/>
    </source>
</evidence>
<accession>A0A830EFU5</accession>
<proteinExistence type="inferred from homology"/>
<feature type="region of interest" description="Disordered" evidence="10">
    <location>
        <begin position="103"/>
        <end position="124"/>
    </location>
</feature>
<dbReference type="AlphaFoldDB" id="A0A830EFU5"/>
<feature type="transmembrane region" description="Helical" evidence="9">
    <location>
        <begin position="476"/>
        <end position="496"/>
    </location>
</feature>
<keyword evidence="2 9" id="KW-0813">Transport</keyword>